<gene>
    <name evidence="1" type="ORF">IWA51_00735</name>
</gene>
<dbReference type="EMBL" id="CP064936">
    <property type="protein sequence ID" value="QQA01184.1"/>
    <property type="molecule type" value="Genomic_DNA"/>
</dbReference>
<proteinExistence type="predicted"/>
<protein>
    <submittedName>
        <fullName evidence="1">Uncharacterized protein</fullName>
    </submittedName>
</protein>
<organism evidence="1 2">
    <name type="scientific">Treponema peruense</name>
    <dbReference type="NCBI Taxonomy" id="2787628"/>
    <lineage>
        <taxon>Bacteria</taxon>
        <taxon>Pseudomonadati</taxon>
        <taxon>Spirochaetota</taxon>
        <taxon>Spirochaetia</taxon>
        <taxon>Spirochaetales</taxon>
        <taxon>Treponemataceae</taxon>
        <taxon>Treponema</taxon>
    </lineage>
</organism>
<dbReference type="RefSeq" id="WP_198442777.1">
    <property type="nucleotide sequence ID" value="NZ_CBCSHE010000023.1"/>
</dbReference>
<evidence type="ECO:0000313" key="1">
    <source>
        <dbReference type="EMBL" id="QQA01184.1"/>
    </source>
</evidence>
<evidence type="ECO:0000313" key="2">
    <source>
        <dbReference type="Proteomes" id="UP000595224"/>
    </source>
</evidence>
<keyword evidence="2" id="KW-1185">Reference proteome</keyword>
<accession>A0A7T3RDM8</accession>
<dbReference type="AlphaFoldDB" id="A0A7T3RDM8"/>
<sequence length="242" mass="28317">MKMDEYINKLIEVINEALKYNHFVRDKTLQEKTVQELESYILAIHQNKFEAEQKGAPDFFLNRFFHFQCVMNSVKSSLNMWIKLKEGKNYDAWCSLQDAIDYIAYSQKVEEQMSGINDLQKFFMDCEKTLFPVFPLYNSSGLLFKGGTCSICGKPLEKCEHIEEYLYNGKICKRINITDVAINHIAMVKEPDDKRCIIQEFQSEDGQMYDYMTMLPTKEKPHDSENKTISGIVYNTHSLDIF</sequence>
<dbReference type="Proteomes" id="UP000595224">
    <property type="component" value="Chromosome"/>
</dbReference>
<name>A0A7T3RDM8_9SPIR</name>
<dbReference type="KEGG" id="tper:IWA51_00735"/>
<reference evidence="1 2" key="1">
    <citation type="submission" date="2020-11" db="EMBL/GenBank/DDBJ databases">
        <title>Treponema Peruensis nv. sp., first commensal Treponema isolated from human feces.</title>
        <authorList>
            <person name="Belkhou C."/>
            <person name="Raes J."/>
        </authorList>
    </citation>
    <scope>NUCLEOTIDE SEQUENCE [LARGE SCALE GENOMIC DNA]</scope>
    <source>
        <strain evidence="1 2">RCC2812</strain>
    </source>
</reference>